<organism evidence="2">
    <name type="scientific">Watasenia scintillans</name>
    <name type="common">Japanese firefly squid</name>
    <name type="synonym">Abraliopsis scintillans</name>
    <dbReference type="NCBI Taxonomy" id="6625"/>
    <lineage>
        <taxon>Eukaryota</taxon>
        <taxon>Metazoa</taxon>
        <taxon>Spiralia</taxon>
        <taxon>Lophotrochozoa</taxon>
        <taxon>Mollusca</taxon>
        <taxon>Cephalopoda</taxon>
        <taxon>Coleoidea</taxon>
        <taxon>Decapodiformes</taxon>
        <taxon>Oegopsida</taxon>
        <taxon>Enoploteuthidae</taxon>
        <taxon>Watasenia</taxon>
    </lineage>
</organism>
<evidence type="ECO:0000313" key="2">
    <source>
        <dbReference type="EMBL" id="AXM90648.1"/>
    </source>
</evidence>
<feature type="domain" description="AMP-dependent synthetase/ligase" evidence="1">
    <location>
        <begin position="24"/>
        <end position="397"/>
    </location>
</feature>
<dbReference type="Pfam" id="PF00501">
    <property type="entry name" value="AMP-binding"/>
    <property type="match status" value="1"/>
</dbReference>
<gene>
    <name evidence="2" type="primary">luc2</name>
</gene>
<dbReference type="EMBL" id="MF969250">
    <property type="protein sequence ID" value="AXM90648.1"/>
    <property type="molecule type" value="mRNA"/>
</dbReference>
<dbReference type="InterPro" id="IPR042099">
    <property type="entry name" value="ANL_N_sf"/>
</dbReference>
<dbReference type="SMR" id="A0A346DKM0"/>
<accession>A0A346DKM0</accession>
<dbReference type="InterPro" id="IPR045851">
    <property type="entry name" value="AMP-bd_C_sf"/>
</dbReference>
<dbReference type="AlphaFoldDB" id="A0A346DKM0"/>
<dbReference type="Gene3D" id="3.40.50.12780">
    <property type="entry name" value="N-terminal domain of ligase-like"/>
    <property type="match status" value="1"/>
</dbReference>
<dbReference type="InterPro" id="IPR000873">
    <property type="entry name" value="AMP-dep_synth/lig_dom"/>
</dbReference>
<reference evidence="2" key="1">
    <citation type="journal article" date="2016" name="Sci. Rep.">
        <title>Mass spectrometry analysis and transcriptome sequencing reveal glowing squid crystal proteins are in the same superfamily as firefly luciferase.</title>
        <authorList>
            <person name="Gimenez G."/>
            <person name="Metcalf P."/>
            <person name="Paterson N.G."/>
            <person name="Sharpe M.L."/>
        </authorList>
    </citation>
    <scope>NUCLEOTIDE SEQUENCE</scope>
    <source>
        <tissue evidence="2">Armtip with large light organs</tissue>
    </source>
</reference>
<dbReference type="PROSITE" id="PS00455">
    <property type="entry name" value="AMP_BINDING"/>
    <property type="match status" value="1"/>
</dbReference>
<protein>
    <submittedName>
        <fullName evidence="2">Luciferase-like protein 2</fullName>
    </submittedName>
</protein>
<dbReference type="PANTHER" id="PTHR42814">
    <property type="entry name" value="AMP-BINDING DOMAIN-CONTAINING PROTEIN"/>
    <property type="match status" value="1"/>
</dbReference>
<dbReference type="SUPFAM" id="SSF56801">
    <property type="entry name" value="Acetyl-CoA synthetase-like"/>
    <property type="match status" value="1"/>
</dbReference>
<reference evidence="2" key="2">
    <citation type="submission" date="2017-09" db="EMBL/GenBank/DDBJ databases">
        <authorList>
            <person name="Ehlers B."/>
            <person name="Leendertz F.H."/>
        </authorList>
    </citation>
    <scope>NUCLEOTIDE SEQUENCE</scope>
    <source>
        <tissue evidence="2">Armtip with large light organs</tissue>
    </source>
</reference>
<dbReference type="PANTHER" id="PTHR42814:SF3">
    <property type="entry name" value="BETA-N-ACETYLHEXOSAMINIDASE"/>
    <property type="match status" value="1"/>
</dbReference>
<dbReference type="Gene3D" id="3.30.300.30">
    <property type="match status" value="1"/>
</dbReference>
<name>A0A346DKM0_WATSC</name>
<evidence type="ECO:0000259" key="1">
    <source>
        <dbReference type="Pfam" id="PF00501"/>
    </source>
</evidence>
<proteinExistence type="evidence at transcript level"/>
<dbReference type="InterPro" id="IPR020845">
    <property type="entry name" value="AMP-binding_CS"/>
</dbReference>
<sequence>MKSYFNHPAKMELIHESIPERMQRLAEDDPDKTAIVMYHSIDERYELTRMELWDRCLRFGRAFYKLNLEKEARVAYCAPNSINWFAYDVGIMMTGAVPVHLHLGDYDMEKVLGGCDVVLIENGEHWDDFLSIAEISPGGVVRSKKCPSLKLAIAVTAADQPENALLLPEMIAEVDAQYPQTFKTFPYIDPEDIAFINLTSGTSGTPKKVKHSHFNVLNCPPVRSVHNEFTDDEVRFVNCDMSTINGYPFDYLQLGSIFVCGDPSYLNDDRNFEKVVSIWKREECTILSVDPQSVLNLKYSGFRTRMVVSAGDIMTKDMIHNTFCIADRMLLIYSSNEAFRVSHKVYTKSNIGQYQTGMLGIPTQGVEVKIVNGMGGLMELGEPGIVCIRSPWLSRGYEGKSVTSLDMNFWLKTDDVASMTPGGDMQLKGRVLDFIIKTDCCIPTHTIESNVNRHPDIRGAIVVGVPASDIDEDACACVQLVSGRKFDSASIRDYCREYVQKDNDTFGVTKTILPKHFLQFKEFPIIHAGKFDKLKIQQMAIERLNLGIFKKK</sequence>